<protein>
    <submittedName>
        <fullName evidence="1">Uncharacterized protein</fullName>
    </submittedName>
</protein>
<organism evidence="1 2">
    <name type="scientific">Coniophora puteana (strain RWD-64-598)</name>
    <name type="common">Brown rot fungus</name>
    <dbReference type="NCBI Taxonomy" id="741705"/>
    <lineage>
        <taxon>Eukaryota</taxon>
        <taxon>Fungi</taxon>
        <taxon>Dikarya</taxon>
        <taxon>Basidiomycota</taxon>
        <taxon>Agaricomycotina</taxon>
        <taxon>Agaricomycetes</taxon>
        <taxon>Agaricomycetidae</taxon>
        <taxon>Boletales</taxon>
        <taxon>Coniophorineae</taxon>
        <taxon>Coniophoraceae</taxon>
        <taxon>Coniophora</taxon>
    </lineage>
</organism>
<dbReference type="AlphaFoldDB" id="A0A5M3MDY5"/>
<gene>
    <name evidence="1" type="ORF">CONPUDRAFT_139147</name>
</gene>
<comment type="caution">
    <text evidence="1">The sequence shown here is derived from an EMBL/GenBank/DDBJ whole genome shotgun (WGS) entry which is preliminary data.</text>
</comment>
<evidence type="ECO:0000313" key="2">
    <source>
        <dbReference type="Proteomes" id="UP000053558"/>
    </source>
</evidence>
<dbReference type="RefSeq" id="XP_007772516.1">
    <property type="nucleotide sequence ID" value="XM_007774326.1"/>
</dbReference>
<sequence length="193" mass="22668">MAYPRLAVLVLSIASGQGPSKINFGEEYLCLESRPCVPFLECSVSCHPHGWWTDNNAADKPFKNSLELIFSMASLNQQFFWLCVKCDKRYSTRRNALEHSCVDQPEDRLFCLKNGCDFSCWQQRVMRRHCEHEHNIKPANKAIHWEDREPEHMRLLREERVRPIDAERFPLINFTLYDLEVFTSQVDSDEADE</sequence>
<reference evidence="2" key="1">
    <citation type="journal article" date="2012" name="Science">
        <title>The Paleozoic origin of enzymatic lignin decomposition reconstructed from 31 fungal genomes.</title>
        <authorList>
            <person name="Floudas D."/>
            <person name="Binder M."/>
            <person name="Riley R."/>
            <person name="Barry K."/>
            <person name="Blanchette R.A."/>
            <person name="Henrissat B."/>
            <person name="Martinez A.T."/>
            <person name="Otillar R."/>
            <person name="Spatafora J.W."/>
            <person name="Yadav J.S."/>
            <person name="Aerts A."/>
            <person name="Benoit I."/>
            <person name="Boyd A."/>
            <person name="Carlson A."/>
            <person name="Copeland A."/>
            <person name="Coutinho P.M."/>
            <person name="de Vries R.P."/>
            <person name="Ferreira P."/>
            <person name="Findley K."/>
            <person name="Foster B."/>
            <person name="Gaskell J."/>
            <person name="Glotzer D."/>
            <person name="Gorecki P."/>
            <person name="Heitman J."/>
            <person name="Hesse C."/>
            <person name="Hori C."/>
            <person name="Igarashi K."/>
            <person name="Jurgens J.A."/>
            <person name="Kallen N."/>
            <person name="Kersten P."/>
            <person name="Kohler A."/>
            <person name="Kuees U."/>
            <person name="Kumar T.K.A."/>
            <person name="Kuo A."/>
            <person name="LaButti K."/>
            <person name="Larrondo L.F."/>
            <person name="Lindquist E."/>
            <person name="Ling A."/>
            <person name="Lombard V."/>
            <person name="Lucas S."/>
            <person name="Lundell T."/>
            <person name="Martin R."/>
            <person name="McLaughlin D.J."/>
            <person name="Morgenstern I."/>
            <person name="Morin E."/>
            <person name="Murat C."/>
            <person name="Nagy L.G."/>
            <person name="Nolan M."/>
            <person name="Ohm R.A."/>
            <person name="Patyshakuliyeva A."/>
            <person name="Rokas A."/>
            <person name="Ruiz-Duenas F.J."/>
            <person name="Sabat G."/>
            <person name="Salamov A."/>
            <person name="Samejima M."/>
            <person name="Schmutz J."/>
            <person name="Slot J.C."/>
            <person name="St John F."/>
            <person name="Stenlid J."/>
            <person name="Sun H."/>
            <person name="Sun S."/>
            <person name="Syed K."/>
            <person name="Tsang A."/>
            <person name="Wiebenga A."/>
            <person name="Young D."/>
            <person name="Pisabarro A."/>
            <person name="Eastwood D.C."/>
            <person name="Martin F."/>
            <person name="Cullen D."/>
            <person name="Grigoriev I.V."/>
            <person name="Hibbett D.S."/>
        </authorList>
    </citation>
    <scope>NUCLEOTIDE SEQUENCE [LARGE SCALE GENOMIC DNA]</scope>
    <source>
        <strain evidence="2">RWD-64-598 SS2</strain>
    </source>
</reference>
<name>A0A5M3MDY5_CONPW</name>
<evidence type="ECO:0000313" key="1">
    <source>
        <dbReference type="EMBL" id="EIW77064.1"/>
    </source>
</evidence>
<keyword evidence="2" id="KW-1185">Reference proteome</keyword>
<dbReference type="EMBL" id="JH711584">
    <property type="protein sequence ID" value="EIW77064.1"/>
    <property type="molecule type" value="Genomic_DNA"/>
</dbReference>
<dbReference type="Proteomes" id="UP000053558">
    <property type="component" value="Unassembled WGS sequence"/>
</dbReference>
<proteinExistence type="predicted"/>
<accession>A0A5M3MDY5</accession>
<dbReference type="GeneID" id="19201300"/>
<dbReference type="KEGG" id="cput:CONPUDRAFT_139147"/>